<name>A0A1G2JMZ1_9BACT</name>
<organism evidence="1 2">
    <name type="scientific">Candidatus Staskawiczbacteria bacterium RIFOXYD1_FULL_32_13</name>
    <dbReference type="NCBI Taxonomy" id="1802234"/>
    <lineage>
        <taxon>Bacteria</taxon>
        <taxon>Candidatus Staskawicziibacteriota</taxon>
    </lineage>
</organism>
<dbReference type="Proteomes" id="UP000178935">
    <property type="component" value="Unassembled WGS sequence"/>
</dbReference>
<dbReference type="AlphaFoldDB" id="A0A1G2JMZ1"/>
<accession>A0A1G2JMZ1</accession>
<comment type="caution">
    <text evidence="1">The sequence shown here is derived from an EMBL/GenBank/DDBJ whole genome shotgun (WGS) entry which is preliminary data.</text>
</comment>
<gene>
    <name evidence="1" type="ORF">A2561_01490</name>
</gene>
<protein>
    <submittedName>
        <fullName evidence="1">Uncharacterized protein</fullName>
    </submittedName>
</protein>
<proteinExistence type="predicted"/>
<evidence type="ECO:0000313" key="1">
    <source>
        <dbReference type="EMBL" id="OGZ88494.1"/>
    </source>
</evidence>
<dbReference type="EMBL" id="MHPU01000021">
    <property type="protein sequence ID" value="OGZ88494.1"/>
    <property type="molecule type" value="Genomic_DNA"/>
</dbReference>
<reference evidence="1 2" key="1">
    <citation type="journal article" date="2016" name="Nat. Commun.">
        <title>Thousands of microbial genomes shed light on interconnected biogeochemical processes in an aquifer system.</title>
        <authorList>
            <person name="Anantharaman K."/>
            <person name="Brown C.T."/>
            <person name="Hug L.A."/>
            <person name="Sharon I."/>
            <person name="Castelle C.J."/>
            <person name="Probst A.J."/>
            <person name="Thomas B.C."/>
            <person name="Singh A."/>
            <person name="Wilkins M.J."/>
            <person name="Karaoz U."/>
            <person name="Brodie E.L."/>
            <person name="Williams K.H."/>
            <person name="Hubbard S.S."/>
            <person name="Banfield J.F."/>
        </authorList>
    </citation>
    <scope>NUCLEOTIDE SEQUENCE [LARGE SCALE GENOMIC DNA]</scope>
</reference>
<evidence type="ECO:0000313" key="2">
    <source>
        <dbReference type="Proteomes" id="UP000178935"/>
    </source>
</evidence>
<sequence>MTFGWKKWTKKNLNRLESLLANGMPIENVRFRGRKKACIRRKARELGLIPTRGFPPFTKAQQKKLRQLIADNCPPEQIAEFEMLGKETKPRTVHNIRKWMGRLRLVNKNRSRSARKRKILTKRESRTLNAFLREHSTEFSIQQIARKFGIKKGTVDAKQRKLGVKPPFSIVLKIPSTRRKYLAGMCKRSAKMLAEFDFNITQREQKLIKLYQAMIKTNDNRSVPLEEKTCKVCQRSWLKHHKFFYHNEVKNNGYTTWHFSNVCVICEAKRRHNKRLKNR</sequence>